<evidence type="ECO:0000313" key="1">
    <source>
        <dbReference type="EMBL" id="MCF0263706.1"/>
    </source>
</evidence>
<reference evidence="1" key="1">
    <citation type="submission" date="2021-07" db="EMBL/GenBank/DDBJ databases">
        <authorList>
            <person name="Fernandez M."/>
            <person name="Pereira P."/>
            <person name="Torres Tejerizo G.A."/>
            <person name="Gonzalez P."/>
            <person name="Agostini E."/>
        </authorList>
    </citation>
    <scope>NUCLEOTIDE SEQUENCE</scope>
    <source>
        <strain evidence="1">SFC 500-1A</strain>
    </source>
</reference>
<protein>
    <submittedName>
        <fullName evidence="1">Uncharacterized protein</fullName>
    </submittedName>
</protein>
<gene>
    <name evidence="1" type="ORF">KW868_04400</name>
</gene>
<organism evidence="1 2">
    <name type="scientific">Acinetobacter guillouiae</name>
    <name type="common">Acinetobacter genomosp. 11</name>
    <dbReference type="NCBI Taxonomy" id="106649"/>
    <lineage>
        <taxon>Bacteria</taxon>
        <taxon>Pseudomonadati</taxon>
        <taxon>Pseudomonadota</taxon>
        <taxon>Gammaproteobacteria</taxon>
        <taxon>Moraxellales</taxon>
        <taxon>Moraxellaceae</taxon>
        <taxon>Acinetobacter</taxon>
    </lineage>
</organism>
<dbReference type="Proteomes" id="UP000887320">
    <property type="component" value="Unassembled WGS sequence"/>
</dbReference>
<dbReference type="AlphaFoldDB" id="A0A8X8GNJ8"/>
<dbReference type="EMBL" id="JAHWXT010000001">
    <property type="protein sequence ID" value="MCF0263706.1"/>
    <property type="molecule type" value="Genomic_DNA"/>
</dbReference>
<proteinExistence type="predicted"/>
<evidence type="ECO:0000313" key="2">
    <source>
        <dbReference type="Proteomes" id="UP000887320"/>
    </source>
</evidence>
<name>A0A8X8GNJ8_ACIGI</name>
<accession>A0A8X8GNJ8</accession>
<sequence length="96" mass="11018">MTQYLTKSTNKTALELSNFYPTFEQCLNAVSNIKYQKDLRIKSDPISSQHILVESYSQGTLQDKFKIEKNAIEHANKNRLALYHLVAVTLDHFKAA</sequence>
<dbReference type="RefSeq" id="WP_234622799.1">
    <property type="nucleotide sequence ID" value="NZ_JAHWXT010000001.1"/>
</dbReference>
<comment type="caution">
    <text evidence="1">The sequence shown here is derived from an EMBL/GenBank/DDBJ whole genome shotgun (WGS) entry which is preliminary data.</text>
</comment>